<feature type="compositionally biased region" description="Low complexity" evidence="1">
    <location>
        <begin position="395"/>
        <end position="406"/>
    </location>
</feature>
<feature type="compositionally biased region" description="Basic and acidic residues" evidence="1">
    <location>
        <begin position="275"/>
        <end position="285"/>
    </location>
</feature>
<feature type="region of interest" description="Disordered" evidence="1">
    <location>
        <begin position="298"/>
        <end position="554"/>
    </location>
</feature>
<feature type="compositionally biased region" description="Polar residues" evidence="1">
    <location>
        <begin position="117"/>
        <end position="153"/>
    </location>
</feature>
<gene>
    <name evidence="2" type="ORF">EGW08_004645</name>
</gene>
<name>A0A433U1C0_ELYCH</name>
<feature type="compositionally biased region" description="Basic and acidic residues" evidence="1">
    <location>
        <begin position="359"/>
        <end position="369"/>
    </location>
</feature>
<keyword evidence="3" id="KW-1185">Reference proteome</keyword>
<feature type="compositionally biased region" description="Polar residues" evidence="1">
    <location>
        <begin position="68"/>
        <end position="91"/>
    </location>
</feature>
<feature type="compositionally biased region" description="Polar residues" evidence="1">
    <location>
        <begin position="448"/>
        <end position="464"/>
    </location>
</feature>
<dbReference type="OrthoDB" id="6160340at2759"/>
<accession>A0A433U1C0</accession>
<comment type="caution">
    <text evidence="2">The sequence shown here is derived from an EMBL/GenBank/DDBJ whole genome shotgun (WGS) entry which is preliminary data.</text>
</comment>
<dbReference type="EMBL" id="RQTK01000106">
    <property type="protein sequence ID" value="RUS87600.1"/>
    <property type="molecule type" value="Genomic_DNA"/>
</dbReference>
<feature type="compositionally biased region" description="Basic and acidic residues" evidence="1">
    <location>
        <begin position="530"/>
        <end position="554"/>
    </location>
</feature>
<dbReference type="AlphaFoldDB" id="A0A433U1C0"/>
<feature type="compositionally biased region" description="Low complexity" evidence="1">
    <location>
        <begin position="335"/>
        <end position="353"/>
    </location>
</feature>
<feature type="compositionally biased region" description="Polar residues" evidence="1">
    <location>
        <begin position="47"/>
        <end position="60"/>
    </location>
</feature>
<feature type="compositionally biased region" description="Low complexity" evidence="1">
    <location>
        <begin position="262"/>
        <end position="273"/>
    </location>
</feature>
<feature type="region of interest" description="Disordered" evidence="1">
    <location>
        <begin position="1"/>
        <end position="285"/>
    </location>
</feature>
<feature type="compositionally biased region" description="Pro residues" evidence="1">
    <location>
        <begin position="483"/>
        <end position="511"/>
    </location>
</feature>
<protein>
    <submittedName>
        <fullName evidence="2">Uncharacterized protein</fullName>
    </submittedName>
</protein>
<sequence>MALFARMEEENRRAQERDKVARRKISPSRLSITSGGTPSPLLSPSGQENQSFLSPSTDSLQRSRRSKSIPQENASEARTSRPLSDSMTQAVNPPDAAEDGRLRSHSGPDGAEVAADCTQTQSQETHSAPSQKDSVKVSSDFSQSKFSGRTSATSDKDKISADSTNNTAEEVELRPTSVLPHSSRLEHSTRPNVRAQYQAKSAHSPGLSSSPGPGSASSSPHSRSKQASRHSAPPSPHPPVSASVAGAEVVTLRANRTSKADSSNNGTSSNGPSETAKKRLSREEIEFALERADNYLANLEAVPDPAPVKKPEHHHHRSSESSSSAARRKFLYGDAAAAASSSPSPPSSSSSSPSKRRSVGHEEPTREEVVAADVMVAHKAGPPQQASAPPDPKRTGTTTTTSTSSTANAFDQLNSLLTDMADDDTKTTAGLGGIETEGEERLPPSYIEATSNSSILMSQLVSQGEDQEPPSPTQPGEVNLRPIPVPRRAAPPAPSQPPASRVTPPPPPAPEPGSGEVVQNLRTQGSRHGLVLDKDTADDLVLPEEHIAHHNQDG</sequence>
<dbReference type="Proteomes" id="UP000271974">
    <property type="component" value="Unassembled WGS sequence"/>
</dbReference>
<evidence type="ECO:0000256" key="1">
    <source>
        <dbReference type="SAM" id="MobiDB-lite"/>
    </source>
</evidence>
<organism evidence="2 3">
    <name type="scientific">Elysia chlorotica</name>
    <name type="common">Eastern emerald elysia</name>
    <name type="synonym">Sea slug</name>
    <dbReference type="NCBI Taxonomy" id="188477"/>
    <lineage>
        <taxon>Eukaryota</taxon>
        <taxon>Metazoa</taxon>
        <taxon>Spiralia</taxon>
        <taxon>Lophotrochozoa</taxon>
        <taxon>Mollusca</taxon>
        <taxon>Gastropoda</taxon>
        <taxon>Heterobranchia</taxon>
        <taxon>Euthyneura</taxon>
        <taxon>Panpulmonata</taxon>
        <taxon>Sacoglossa</taxon>
        <taxon>Placobranchoidea</taxon>
        <taxon>Plakobranchidae</taxon>
        <taxon>Elysia</taxon>
    </lineage>
</organism>
<proteinExistence type="predicted"/>
<feature type="compositionally biased region" description="Low complexity" evidence="1">
    <location>
        <begin position="33"/>
        <end position="46"/>
    </location>
</feature>
<reference evidence="2 3" key="1">
    <citation type="submission" date="2019-01" db="EMBL/GenBank/DDBJ databases">
        <title>A draft genome assembly of the solar-powered sea slug Elysia chlorotica.</title>
        <authorList>
            <person name="Cai H."/>
            <person name="Li Q."/>
            <person name="Fang X."/>
            <person name="Li J."/>
            <person name="Curtis N.E."/>
            <person name="Altenburger A."/>
            <person name="Shibata T."/>
            <person name="Feng M."/>
            <person name="Maeda T."/>
            <person name="Schwartz J.A."/>
            <person name="Shigenobu S."/>
            <person name="Lundholm N."/>
            <person name="Nishiyama T."/>
            <person name="Yang H."/>
            <person name="Hasebe M."/>
            <person name="Li S."/>
            <person name="Pierce S.K."/>
            <person name="Wang J."/>
        </authorList>
    </citation>
    <scope>NUCLEOTIDE SEQUENCE [LARGE SCALE GENOMIC DNA]</scope>
    <source>
        <strain evidence="2">EC2010</strain>
        <tissue evidence="2">Whole organism of an adult</tissue>
    </source>
</reference>
<feature type="compositionally biased region" description="Polar residues" evidence="1">
    <location>
        <begin position="407"/>
        <end position="417"/>
    </location>
</feature>
<evidence type="ECO:0000313" key="3">
    <source>
        <dbReference type="Proteomes" id="UP000271974"/>
    </source>
</evidence>
<feature type="compositionally biased region" description="Basic and acidic residues" evidence="1">
    <location>
        <begin position="1"/>
        <end position="19"/>
    </location>
</feature>
<feature type="compositionally biased region" description="Low complexity" evidence="1">
    <location>
        <begin position="199"/>
        <end position="221"/>
    </location>
</feature>
<evidence type="ECO:0000313" key="2">
    <source>
        <dbReference type="EMBL" id="RUS87600.1"/>
    </source>
</evidence>